<protein>
    <submittedName>
        <fullName evidence="5">Related to protein kinase C inhibitor-I</fullName>
    </submittedName>
</protein>
<dbReference type="Gene3D" id="3.30.428.10">
    <property type="entry name" value="HIT-like"/>
    <property type="match status" value="1"/>
</dbReference>
<dbReference type="InterPro" id="IPR036265">
    <property type="entry name" value="HIT-like_sf"/>
</dbReference>
<dbReference type="PANTHER" id="PTHR46648">
    <property type="entry name" value="HIT FAMILY PROTEIN 1"/>
    <property type="match status" value="1"/>
</dbReference>
<evidence type="ECO:0000256" key="1">
    <source>
        <dbReference type="PIRSR" id="PIRSR601310-1"/>
    </source>
</evidence>
<dbReference type="EMBL" id="FJUW01000006">
    <property type="protein sequence ID" value="CZS92676.1"/>
    <property type="molecule type" value="Genomic_DNA"/>
</dbReference>
<dbReference type="AlphaFoldDB" id="A0A1E1K3G6"/>
<proteinExistence type="predicted"/>
<dbReference type="InterPro" id="IPR001310">
    <property type="entry name" value="Histidine_triad_HIT"/>
</dbReference>
<name>A0A1E1K3G6_9HELO</name>
<dbReference type="GO" id="GO:0009117">
    <property type="term" value="P:nucleotide metabolic process"/>
    <property type="evidence" value="ECO:0007669"/>
    <property type="project" value="TreeGrafter"/>
</dbReference>
<dbReference type="InParanoid" id="A0A1E1K3G6"/>
<dbReference type="InterPro" id="IPR039384">
    <property type="entry name" value="HINT"/>
</dbReference>
<dbReference type="FunCoup" id="A0A1E1K3G6">
    <property type="interactions" value="593"/>
</dbReference>
<gene>
    <name evidence="5" type="ORF">RCO7_11313</name>
</gene>
<keyword evidence="6" id="KW-1185">Reference proteome</keyword>
<dbReference type="Pfam" id="PF01230">
    <property type="entry name" value="HIT"/>
    <property type="match status" value="1"/>
</dbReference>
<feature type="active site" description="Tele-AMP-histidine intermediate" evidence="1">
    <location>
        <position position="146"/>
    </location>
</feature>
<organism evidence="5 6">
    <name type="scientific">Rhynchosporium graminicola</name>
    <dbReference type="NCBI Taxonomy" id="2792576"/>
    <lineage>
        <taxon>Eukaryota</taxon>
        <taxon>Fungi</taxon>
        <taxon>Dikarya</taxon>
        <taxon>Ascomycota</taxon>
        <taxon>Pezizomycotina</taxon>
        <taxon>Leotiomycetes</taxon>
        <taxon>Helotiales</taxon>
        <taxon>Ploettnerulaceae</taxon>
        <taxon>Rhynchosporium</taxon>
    </lineage>
</organism>
<accession>A0A1E1K3G6</accession>
<evidence type="ECO:0000313" key="5">
    <source>
        <dbReference type="EMBL" id="CZS92676.1"/>
    </source>
</evidence>
<comment type="caution">
    <text evidence="5">The sequence shown here is derived from an EMBL/GenBank/DDBJ whole genome shotgun (WGS) entry which is preliminary data.</text>
</comment>
<dbReference type="CDD" id="cd01277">
    <property type="entry name" value="HINT_subgroup"/>
    <property type="match status" value="1"/>
</dbReference>
<evidence type="ECO:0000256" key="3">
    <source>
        <dbReference type="PROSITE-ProRule" id="PRU00464"/>
    </source>
</evidence>
<dbReference type="InterPro" id="IPR011146">
    <property type="entry name" value="HIT-like"/>
</dbReference>
<dbReference type="PROSITE" id="PS00892">
    <property type="entry name" value="HIT_1"/>
    <property type="match status" value="1"/>
</dbReference>
<dbReference type="PRINTS" id="PR00332">
    <property type="entry name" value="HISTRIAD"/>
</dbReference>
<feature type="domain" description="HIT" evidence="4">
    <location>
        <begin position="5"/>
        <end position="159"/>
    </location>
</feature>
<reference evidence="6" key="1">
    <citation type="submission" date="2016-03" db="EMBL/GenBank/DDBJ databases">
        <authorList>
            <person name="Ploux O."/>
        </authorList>
    </citation>
    <scope>NUCLEOTIDE SEQUENCE [LARGE SCALE GENOMIC DNA]</scope>
    <source>
        <strain evidence="6">UK7</strain>
    </source>
</reference>
<dbReference type="InterPro" id="IPR019808">
    <property type="entry name" value="Histidine_triad_CS"/>
</dbReference>
<dbReference type="Proteomes" id="UP000178129">
    <property type="component" value="Unassembled WGS sequence"/>
</dbReference>
<dbReference type="PROSITE" id="PS51084">
    <property type="entry name" value="HIT_2"/>
    <property type="match status" value="1"/>
</dbReference>
<evidence type="ECO:0000313" key="6">
    <source>
        <dbReference type="Proteomes" id="UP000178129"/>
    </source>
</evidence>
<evidence type="ECO:0000259" key="4">
    <source>
        <dbReference type="PROSITE" id="PS51084"/>
    </source>
</evidence>
<dbReference type="STRING" id="914237.A0A1E1K3G6"/>
<feature type="short sequence motif" description="Histidine triad motif" evidence="2 3">
    <location>
        <begin position="144"/>
        <end position="148"/>
    </location>
</feature>
<evidence type="ECO:0000256" key="2">
    <source>
        <dbReference type="PIRSR" id="PIRSR601310-3"/>
    </source>
</evidence>
<dbReference type="GO" id="GO:0003824">
    <property type="term" value="F:catalytic activity"/>
    <property type="evidence" value="ECO:0007669"/>
    <property type="project" value="InterPro"/>
</dbReference>
<dbReference type="SUPFAM" id="SSF54197">
    <property type="entry name" value="HIT-like"/>
    <property type="match status" value="1"/>
</dbReference>
<dbReference type="PANTHER" id="PTHR46648:SF1">
    <property type="entry name" value="ADENOSINE 5'-MONOPHOSPHORAMIDASE HNT1"/>
    <property type="match status" value="1"/>
</dbReference>
<sequence length="184" mass="20788">MAACIFCKIIKGDIPSFKLFESDKVLAFLDINPLSRGHAVSHPVTPRDQIATTPRYFRPQYQPALDKSRLVIPKHHGEKLLDIPDDQLSEILGTGIEIARARQFANGDRLVIQPVVKKLVKATGAENYNILQNNGRIAHQEVDHVHFHMIPKPNREEGLSIGWPQQKTDMDKLKDLLADIKSKM</sequence>